<comment type="caution">
    <text evidence="1">The sequence shown here is derived from an EMBL/GenBank/DDBJ whole genome shotgun (WGS) entry which is preliminary data.</text>
</comment>
<name>A0ACC2X1U6_9TREE</name>
<dbReference type="Proteomes" id="UP001234202">
    <property type="component" value="Unassembled WGS sequence"/>
</dbReference>
<dbReference type="EMBL" id="JASBWV010000031">
    <property type="protein sequence ID" value="KAJ9117663.1"/>
    <property type="molecule type" value="Genomic_DNA"/>
</dbReference>
<gene>
    <name evidence="1" type="ORF">QFC24_006377</name>
</gene>
<proteinExistence type="predicted"/>
<organism evidence="1 2">
    <name type="scientific">Naganishia onofrii</name>
    <dbReference type="NCBI Taxonomy" id="1851511"/>
    <lineage>
        <taxon>Eukaryota</taxon>
        <taxon>Fungi</taxon>
        <taxon>Dikarya</taxon>
        <taxon>Basidiomycota</taxon>
        <taxon>Agaricomycotina</taxon>
        <taxon>Tremellomycetes</taxon>
        <taxon>Filobasidiales</taxon>
        <taxon>Filobasidiaceae</taxon>
        <taxon>Naganishia</taxon>
    </lineage>
</organism>
<keyword evidence="2" id="KW-1185">Reference proteome</keyword>
<evidence type="ECO:0000313" key="1">
    <source>
        <dbReference type="EMBL" id="KAJ9117663.1"/>
    </source>
</evidence>
<evidence type="ECO:0000313" key="2">
    <source>
        <dbReference type="Proteomes" id="UP001234202"/>
    </source>
</evidence>
<reference evidence="1" key="1">
    <citation type="submission" date="2023-04" db="EMBL/GenBank/DDBJ databases">
        <title>Draft Genome sequencing of Naganishia species isolated from polar environments using Oxford Nanopore Technology.</title>
        <authorList>
            <person name="Leo P."/>
            <person name="Venkateswaran K."/>
        </authorList>
    </citation>
    <scope>NUCLEOTIDE SEQUENCE</scope>
    <source>
        <strain evidence="1">DBVPG 5303</strain>
    </source>
</reference>
<protein>
    <submittedName>
        <fullName evidence="1">Uncharacterized protein</fullName>
    </submittedName>
</protein>
<accession>A0ACC2X1U6</accession>
<sequence>MTNANVSTLLPQADQATVAVDPTHESASVIAAMDKRGEVSQSQLGSGRRDAGMETDAETDVDMDMEMQMQQSEKEDSPYPFAFAVPELQAPTVSTAVDRSNSTSSNTASTNDKDKAQDKDHAVPTSEASSRYVGYHAFLPSIDNNGTSTSSSNDNDNVPTFTYVPAIASFYSPGNTSSANAYLGMSAMPGRGYLSQQQQQQQQYRETLQGQAWSSVNPANTTASRTFFHSQSMYHLFPSTPAIPPTAVLPSVSSVPSMSNYPRTAVPQSHQSGTSQVHEYNGLFVHDANVSSITNGRGFDKAKVYGGHVTGTGNEFGGLRKLQYDDSPTSVGYQQKQYYQPERQHSRTYASVASPYPLVQHQLSVLPQQRQDIGSFYQPLSEPTFNPFMRPTTNDSNHSVGGYIVNEAEGQGGRYTTLTGPKMNGGLYMHLAPPSTADSIVFNGGATSGRLYVPVQPQQCVAAEHTHQPSSHPSYAHHQRQTSTDSLLLEELSTANTTPVFTPSTFHPAFLPSTSVAYAPSPRPSRNPGQGGHFEGEDVEMRESLGPTLSISTERGGREETIGVAGRGYRSPSPKRGRRRGEAKPGPNFLTKLYA</sequence>